<dbReference type="GO" id="GO:0045087">
    <property type="term" value="P:innate immune response"/>
    <property type="evidence" value="ECO:0007669"/>
    <property type="project" value="UniProtKB-KW"/>
</dbReference>
<evidence type="ECO:0000259" key="20">
    <source>
        <dbReference type="PROSITE" id="PS50837"/>
    </source>
</evidence>
<dbReference type="PANTHER" id="PTHR45690:SF19">
    <property type="entry name" value="NACHT, LRR AND PYD DOMAINS-CONTAINING PROTEIN 3"/>
    <property type="match status" value="1"/>
</dbReference>
<dbReference type="Gene3D" id="3.40.50.300">
    <property type="entry name" value="P-loop containing nucleotide triphosphate hydrolases"/>
    <property type="match status" value="1"/>
</dbReference>
<dbReference type="PROSITE" id="PS50824">
    <property type="entry name" value="DAPIN"/>
    <property type="match status" value="1"/>
</dbReference>
<dbReference type="GO" id="GO:0005524">
    <property type="term" value="F:ATP binding"/>
    <property type="evidence" value="ECO:0007669"/>
    <property type="project" value="UniProtKB-KW"/>
</dbReference>
<dbReference type="InterPro" id="IPR041075">
    <property type="entry name" value="NOD1/2_WH"/>
</dbReference>
<evidence type="ECO:0000256" key="15">
    <source>
        <dbReference type="ARBA" id="ARBA00023034"/>
    </source>
</evidence>
<keyword evidence="9" id="KW-0547">Nucleotide-binding</keyword>
<dbReference type="Pfam" id="PF02758">
    <property type="entry name" value="PYRIN"/>
    <property type="match status" value="1"/>
</dbReference>
<keyword evidence="22" id="KW-1185">Reference proteome</keyword>
<reference evidence="21 22" key="1">
    <citation type="submission" date="2019-09" db="EMBL/GenBank/DDBJ databases">
        <title>Bird 10,000 Genomes (B10K) Project - Family phase.</title>
        <authorList>
            <person name="Zhang G."/>
        </authorList>
    </citation>
    <scope>NUCLEOTIDE SEQUENCE [LARGE SCALE GENOMIC DNA]</scope>
    <source>
        <strain evidence="21">B10K-LSUMZ-16893</strain>
    </source>
</reference>
<evidence type="ECO:0000256" key="14">
    <source>
        <dbReference type="ARBA" id="ARBA00023015"/>
    </source>
</evidence>
<evidence type="ECO:0000256" key="3">
    <source>
        <dbReference type="ARBA" id="ARBA00004555"/>
    </source>
</evidence>
<dbReference type="SMART" id="SM01289">
    <property type="entry name" value="PYRIN"/>
    <property type="match status" value="1"/>
</dbReference>
<evidence type="ECO:0000313" key="22">
    <source>
        <dbReference type="Proteomes" id="UP000533954"/>
    </source>
</evidence>
<evidence type="ECO:0000256" key="13">
    <source>
        <dbReference type="ARBA" id="ARBA00022843"/>
    </source>
</evidence>
<accession>A0A7K7VPU2</accession>
<evidence type="ECO:0000256" key="11">
    <source>
        <dbReference type="ARBA" id="ARBA00022824"/>
    </source>
</evidence>
<evidence type="ECO:0000256" key="8">
    <source>
        <dbReference type="ARBA" id="ARBA00022737"/>
    </source>
</evidence>
<keyword evidence="17" id="KW-0395">Inflammatory response</keyword>
<dbReference type="GO" id="GO:0005634">
    <property type="term" value="C:nucleus"/>
    <property type="evidence" value="ECO:0007669"/>
    <property type="project" value="UniProtKB-SubCell"/>
</dbReference>
<dbReference type="SMART" id="SM00368">
    <property type="entry name" value="LRR_RI"/>
    <property type="match status" value="1"/>
</dbReference>
<keyword evidence="13" id="KW-0832">Ubl conjugation</keyword>
<keyword evidence="8" id="KW-0677">Repeat</keyword>
<evidence type="ECO:0000256" key="6">
    <source>
        <dbReference type="ARBA" id="ARBA00022525"/>
    </source>
</evidence>
<sequence length="751" mass="85519">MAGENHAVDVLLEALQDLAPEDFLQFKEKLSYPSYKERWNIPQNSLEKAGQACALVNCMKEHCGEDIALEIGTDVFEEMNRRDLADKIQDEKVREYKKKYRAHVIREFLQHEDVNACLGDNLAISSRYTNLTIVMKPRTERKGEQETISLSQTHADTSDQQADTVVSVAQLFQPDEEGQAPRTVLLVGAPGMGKTMTVRKIMVEWAEGGLYTQFDYVFYLNCKEISPTKEVSVVDLISNCCPHRSTPIRKVLDSPQKVLVVIDGLDSLRFSLLQPEDDVSSDPREKKPLETTLMSLFKNILLPEASLMITTRPTALQNLGRCLENVCYAEILGFSAGARNEYFHSFFDTDYKADTAFRFAKGNKNVFAMCFVPIMSWTVCTMLEQELYKKKNLMASSKTTTGMYISYLTRLLKCRAGEGKQDLQQFLCKLCCLAADGMWMHKVLFEEEEIKERGLDQPELLSLFLNENILKKGTDHGNVYSFIHLHLQEFFAAMFYVLEDEKDTGGDSGTYMKDIKVLLENCRTSRKDLLLTVTFLFGLVNGKAIEYMKQRIGCRLLPRFKEVMLRSIQTWPRGILPPGEGTRKIKDLAVFHCLLETYEEDFVQRALNCFTAIDFHDMKLTLYDQTALSFCIRHWNGLASVTFKGCSFKHRDYEEELVPGSASGERQPAEEQPSPIFPLCQALRNTSSQVETLRLLWCGLTEHCCEELAWLLATRPSLRQLELGDNTLGDGGVRLLCKGLRQPSCQLRVLR</sequence>
<dbReference type="SUPFAM" id="SSF52047">
    <property type="entry name" value="RNI-like"/>
    <property type="match status" value="1"/>
</dbReference>
<evidence type="ECO:0000256" key="2">
    <source>
        <dbReference type="ARBA" id="ARBA00004240"/>
    </source>
</evidence>
<dbReference type="GO" id="GO:0006954">
    <property type="term" value="P:inflammatory response"/>
    <property type="evidence" value="ECO:0007669"/>
    <property type="project" value="UniProtKB-KW"/>
</dbReference>
<dbReference type="Gene3D" id="1.10.533.10">
    <property type="entry name" value="Death Domain, Fas"/>
    <property type="match status" value="1"/>
</dbReference>
<evidence type="ECO:0000256" key="7">
    <source>
        <dbReference type="ARBA" id="ARBA00022553"/>
    </source>
</evidence>
<dbReference type="InterPro" id="IPR011029">
    <property type="entry name" value="DEATH-like_dom_sf"/>
</dbReference>
<dbReference type="InterPro" id="IPR027417">
    <property type="entry name" value="P-loop_NTPase"/>
</dbReference>
<protein>
    <submittedName>
        <fullName evidence="21">NLRP3 protein</fullName>
    </submittedName>
</protein>
<name>A0A7K7VPU2_EUDEL</name>
<dbReference type="AlphaFoldDB" id="A0A7K7VPU2"/>
<dbReference type="InterPro" id="IPR050637">
    <property type="entry name" value="NLRP_innate_immun_reg"/>
</dbReference>
<keyword evidence="16" id="KW-0804">Transcription</keyword>
<dbReference type="Pfam" id="PF17776">
    <property type="entry name" value="NLRC4_HD2"/>
    <property type="match status" value="1"/>
</dbReference>
<gene>
    <name evidence="21" type="primary">Nlrp3</name>
    <name evidence="21" type="ORF">EUDELE_R01727</name>
</gene>
<proteinExistence type="predicted"/>
<evidence type="ECO:0000256" key="17">
    <source>
        <dbReference type="ARBA" id="ARBA00023198"/>
    </source>
</evidence>
<keyword evidence="18" id="KW-1271">Inflammasome</keyword>
<dbReference type="SUPFAM" id="SSF52540">
    <property type="entry name" value="P-loop containing nucleoside triphosphate hydrolases"/>
    <property type="match status" value="1"/>
</dbReference>
<dbReference type="Proteomes" id="UP000533954">
    <property type="component" value="Unassembled WGS sequence"/>
</dbReference>
<evidence type="ECO:0000256" key="12">
    <source>
        <dbReference type="ARBA" id="ARBA00022840"/>
    </source>
</evidence>
<comment type="caution">
    <text evidence="21">The sequence shown here is derived from an EMBL/GenBank/DDBJ whole genome shotgun (WGS) entry which is preliminary data.</text>
</comment>
<evidence type="ECO:0000256" key="9">
    <source>
        <dbReference type="ARBA" id="ARBA00022741"/>
    </source>
</evidence>
<evidence type="ECO:0000313" key="21">
    <source>
        <dbReference type="EMBL" id="NXA42484.1"/>
    </source>
</evidence>
<dbReference type="GO" id="GO:0012505">
    <property type="term" value="C:endomembrane system"/>
    <property type="evidence" value="ECO:0007669"/>
    <property type="project" value="UniProtKB-SubCell"/>
</dbReference>
<dbReference type="Pfam" id="PF05729">
    <property type="entry name" value="NACHT"/>
    <property type="match status" value="1"/>
</dbReference>
<feature type="domain" description="Pyrin" evidence="19">
    <location>
        <begin position="1"/>
        <end position="94"/>
    </location>
</feature>
<dbReference type="GO" id="GO:0061702">
    <property type="term" value="C:canonical inflammasome complex"/>
    <property type="evidence" value="ECO:0007669"/>
    <property type="project" value="UniProtKB-SubCell"/>
</dbReference>
<comment type="subcellular location">
    <subcellularLocation>
        <location evidence="2">Endoplasmic reticulum</location>
    </subcellularLocation>
    <subcellularLocation>
        <location evidence="3">Golgi apparatus</location>
    </subcellularLocation>
    <subcellularLocation>
        <location evidence="1">Inflammasome</location>
    </subcellularLocation>
    <subcellularLocation>
        <location evidence="4">Secreted</location>
    </subcellularLocation>
</comment>
<dbReference type="InterPro" id="IPR007111">
    <property type="entry name" value="NACHT_NTPase"/>
</dbReference>
<dbReference type="Pfam" id="PF17779">
    <property type="entry name" value="WHD_NOD2"/>
    <property type="match status" value="1"/>
</dbReference>
<evidence type="ECO:0000256" key="4">
    <source>
        <dbReference type="ARBA" id="ARBA00004613"/>
    </source>
</evidence>
<keyword evidence="11" id="KW-0256">Endoplasmic reticulum</keyword>
<feature type="domain" description="NACHT" evidence="20">
    <location>
        <begin position="182"/>
        <end position="498"/>
    </location>
</feature>
<dbReference type="InterPro" id="IPR041267">
    <property type="entry name" value="NLRP_HD2"/>
</dbReference>
<keyword evidence="12" id="KW-0067">ATP-binding</keyword>
<dbReference type="InterPro" id="IPR032675">
    <property type="entry name" value="LRR_dom_sf"/>
</dbReference>
<keyword evidence="14" id="KW-0805">Transcription regulation</keyword>
<dbReference type="OrthoDB" id="120976at2759"/>
<keyword evidence="7" id="KW-0597">Phosphoprotein</keyword>
<evidence type="ECO:0000256" key="10">
    <source>
        <dbReference type="ARBA" id="ARBA00022801"/>
    </source>
</evidence>
<feature type="non-terminal residue" evidence="21">
    <location>
        <position position="1"/>
    </location>
</feature>
<evidence type="ECO:0000256" key="18">
    <source>
        <dbReference type="ARBA" id="ARBA00023233"/>
    </source>
</evidence>
<dbReference type="PANTHER" id="PTHR45690">
    <property type="entry name" value="NACHT, LRR AND PYD DOMAINS-CONTAINING PROTEIN 12"/>
    <property type="match status" value="1"/>
</dbReference>
<keyword evidence="5" id="KW-0963">Cytoplasm</keyword>
<evidence type="ECO:0000256" key="16">
    <source>
        <dbReference type="ARBA" id="ARBA00023163"/>
    </source>
</evidence>
<dbReference type="InterPro" id="IPR004020">
    <property type="entry name" value="DAPIN"/>
</dbReference>
<evidence type="ECO:0000256" key="1">
    <source>
        <dbReference type="ARBA" id="ARBA00004110"/>
    </source>
</evidence>
<evidence type="ECO:0000256" key="5">
    <source>
        <dbReference type="ARBA" id="ARBA00022490"/>
    </source>
</evidence>
<dbReference type="SUPFAM" id="SSF47986">
    <property type="entry name" value="DEATH domain"/>
    <property type="match status" value="1"/>
</dbReference>
<keyword evidence="6" id="KW-0964">Secreted</keyword>
<evidence type="ECO:0000259" key="19">
    <source>
        <dbReference type="PROSITE" id="PS50824"/>
    </source>
</evidence>
<dbReference type="EMBL" id="VZSX01000214">
    <property type="protein sequence ID" value="NXA42484.1"/>
    <property type="molecule type" value="Genomic_DNA"/>
</dbReference>
<feature type="non-terminal residue" evidence="21">
    <location>
        <position position="751"/>
    </location>
</feature>
<keyword evidence="15" id="KW-0333">Golgi apparatus</keyword>
<organism evidence="21 22">
    <name type="scientific">Eudromia elegans</name>
    <name type="common">Elegant crested-tinamou</name>
    <dbReference type="NCBI Taxonomy" id="8805"/>
    <lineage>
        <taxon>Eukaryota</taxon>
        <taxon>Metazoa</taxon>
        <taxon>Chordata</taxon>
        <taxon>Craniata</taxon>
        <taxon>Vertebrata</taxon>
        <taxon>Euteleostomi</taxon>
        <taxon>Archelosauria</taxon>
        <taxon>Archosauria</taxon>
        <taxon>Dinosauria</taxon>
        <taxon>Saurischia</taxon>
        <taxon>Theropoda</taxon>
        <taxon>Coelurosauria</taxon>
        <taxon>Aves</taxon>
        <taxon>Palaeognathae</taxon>
        <taxon>Tinamiformes</taxon>
        <taxon>Tinamidae</taxon>
        <taxon>Eudromia</taxon>
    </lineage>
</organism>
<dbReference type="PROSITE" id="PS50837">
    <property type="entry name" value="NACHT"/>
    <property type="match status" value="1"/>
</dbReference>
<dbReference type="Gene3D" id="3.80.10.10">
    <property type="entry name" value="Ribonuclease Inhibitor"/>
    <property type="match status" value="1"/>
</dbReference>
<keyword evidence="10" id="KW-0378">Hydrolase</keyword>